<name>A0A7W4VQM6_9HYPH</name>
<accession>A0A7W4VQM6</accession>
<keyword evidence="4" id="KW-1185">Reference proteome</keyword>
<dbReference type="AlphaFoldDB" id="A0A7W4VQM6"/>
<comment type="caution">
    <text evidence="3">The sequence shown here is derived from an EMBL/GenBank/DDBJ whole genome shotgun (WGS) entry which is preliminary data.</text>
</comment>
<gene>
    <name evidence="3" type="ORF">FHR70_004621</name>
</gene>
<protein>
    <submittedName>
        <fullName evidence="3">Uncharacterized protein</fullName>
    </submittedName>
</protein>
<feature type="chain" id="PRO_5031530122" evidence="2">
    <location>
        <begin position="25"/>
        <end position="53"/>
    </location>
</feature>
<organism evidence="3 4">
    <name type="scientific">Microvirga lupini</name>
    <dbReference type="NCBI Taxonomy" id="420324"/>
    <lineage>
        <taxon>Bacteria</taxon>
        <taxon>Pseudomonadati</taxon>
        <taxon>Pseudomonadota</taxon>
        <taxon>Alphaproteobacteria</taxon>
        <taxon>Hyphomicrobiales</taxon>
        <taxon>Methylobacteriaceae</taxon>
        <taxon>Microvirga</taxon>
    </lineage>
</organism>
<sequence length="53" mass="5362">MKKASSVALSLATASLLAISVVQAQQVTGTPDAPDATTIDSRQLPAPARRSVA</sequence>
<evidence type="ECO:0000313" key="3">
    <source>
        <dbReference type="EMBL" id="MBB3021520.1"/>
    </source>
</evidence>
<dbReference type="EMBL" id="JACHWB010000011">
    <property type="protein sequence ID" value="MBB3021520.1"/>
    <property type="molecule type" value="Genomic_DNA"/>
</dbReference>
<reference evidence="3 4" key="1">
    <citation type="submission" date="2020-08" db="EMBL/GenBank/DDBJ databases">
        <title>The Agave Microbiome: Exploring the role of microbial communities in plant adaptations to desert environments.</title>
        <authorList>
            <person name="Partida-Martinez L.P."/>
        </authorList>
    </citation>
    <scope>NUCLEOTIDE SEQUENCE [LARGE SCALE GENOMIC DNA]</scope>
    <source>
        <strain evidence="3 4">AT3.9</strain>
    </source>
</reference>
<evidence type="ECO:0000256" key="2">
    <source>
        <dbReference type="SAM" id="SignalP"/>
    </source>
</evidence>
<dbReference type="Proteomes" id="UP000532010">
    <property type="component" value="Unassembled WGS sequence"/>
</dbReference>
<evidence type="ECO:0000256" key="1">
    <source>
        <dbReference type="SAM" id="MobiDB-lite"/>
    </source>
</evidence>
<evidence type="ECO:0000313" key="4">
    <source>
        <dbReference type="Proteomes" id="UP000532010"/>
    </source>
</evidence>
<keyword evidence="2" id="KW-0732">Signal</keyword>
<feature type="region of interest" description="Disordered" evidence="1">
    <location>
        <begin position="28"/>
        <end position="53"/>
    </location>
</feature>
<proteinExistence type="predicted"/>
<feature type="signal peptide" evidence="2">
    <location>
        <begin position="1"/>
        <end position="24"/>
    </location>
</feature>